<reference evidence="1" key="3">
    <citation type="submission" date="2020-02" db="EMBL/GenBank/DDBJ databases">
        <authorList>
            <person name="Sarangi A.N."/>
            <person name="Ghosh S."/>
            <person name="Mukherjee M."/>
            <person name="Tripathy S."/>
        </authorList>
    </citation>
    <scope>NUCLEOTIDE SEQUENCE</scope>
    <source>
        <strain evidence="1">BDU141951</strain>
    </source>
</reference>
<reference evidence="1" key="1">
    <citation type="submission" date="2014-11" db="EMBL/GenBank/DDBJ databases">
        <authorList>
            <person name="Malar M.C."/>
            <person name="Sen D."/>
            <person name="Tripathy S."/>
        </authorList>
    </citation>
    <scope>NUCLEOTIDE SEQUENCE</scope>
    <source>
        <strain evidence="1">BDU141951</strain>
    </source>
</reference>
<dbReference type="AlphaFoldDB" id="A0A0C1YI60"/>
<protein>
    <submittedName>
        <fullName evidence="1">Uncharacterized protein</fullName>
    </submittedName>
</protein>
<accession>A0A0C1YI60</accession>
<dbReference type="EMBL" id="JTHE02000003">
    <property type="protein sequence ID" value="NEV68742.1"/>
    <property type="molecule type" value="Genomic_DNA"/>
</dbReference>
<reference evidence="1" key="2">
    <citation type="journal article" date="2015" name="Genome Announc.">
        <title>Draft Genome Sequence of Filamentous Marine Cyanobacterium Lyngbya confervoides Strain BDU141951.</title>
        <authorList>
            <person name="Chandrababunaidu M.M."/>
            <person name="Sen D."/>
            <person name="Tripathy S."/>
        </authorList>
    </citation>
    <scope>NUCLEOTIDE SEQUENCE</scope>
    <source>
        <strain evidence="1">BDU141951</strain>
    </source>
</reference>
<sequence length="84" mass="9398">MSSKNTHIRFTPEDLAAIATIQERHQLGSLAATIRYSLQLALHSDQISQTLDPIVAYLALKEGKDPQQLADELNAFSRSYREEA</sequence>
<proteinExistence type="predicted"/>
<organism evidence="1">
    <name type="scientific">Lyngbya confervoides BDU141951</name>
    <dbReference type="NCBI Taxonomy" id="1574623"/>
    <lineage>
        <taxon>Bacteria</taxon>
        <taxon>Bacillati</taxon>
        <taxon>Cyanobacteriota</taxon>
        <taxon>Cyanophyceae</taxon>
        <taxon>Oscillatoriophycideae</taxon>
        <taxon>Oscillatoriales</taxon>
        <taxon>Microcoleaceae</taxon>
        <taxon>Lyngbya</taxon>
    </lineage>
</organism>
<comment type="caution">
    <text evidence="1">The sequence shown here is derived from an EMBL/GenBank/DDBJ whole genome shotgun (WGS) entry which is preliminary data.</text>
</comment>
<evidence type="ECO:0000313" key="1">
    <source>
        <dbReference type="EMBL" id="NEV68742.1"/>
    </source>
</evidence>
<name>A0A0C1YI60_9CYAN</name>
<gene>
    <name evidence="1" type="ORF">QQ91_016660</name>
</gene>